<dbReference type="EMBL" id="CP042430">
    <property type="protein sequence ID" value="QEC47222.1"/>
    <property type="molecule type" value="Genomic_DNA"/>
</dbReference>
<name>A0A5B8U2R7_9ACTN</name>
<dbReference type="AlphaFoldDB" id="A0A5B8U2R7"/>
<evidence type="ECO:0000313" key="2">
    <source>
        <dbReference type="EMBL" id="QEC47222.1"/>
    </source>
</evidence>
<proteinExistence type="predicted"/>
<evidence type="ECO:0000313" key="3">
    <source>
        <dbReference type="Proteomes" id="UP000321805"/>
    </source>
</evidence>
<keyword evidence="1" id="KW-0472">Membrane</keyword>
<sequence>MTGVAHGVALVVAIANGIAGVVGAALWWRVEPRPVAWALIRAGQVTAIVQAVAAGVLAAAGLHPADGLYWLYALLPVAVGFVAEQLRLASAQTVLDARDLEDAQAVGRLREDEQRSVVLQIVRRELGVMAAAALVICFLGLRALGTV</sequence>
<feature type="transmembrane region" description="Helical" evidence="1">
    <location>
        <begin position="126"/>
        <end position="145"/>
    </location>
</feature>
<accession>A0A5B8U2R7</accession>
<protein>
    <recommendedName>
        <fullName evidence="4">DUF2269 family protein</fullName>
    </recommendedName>
</protein>
<dbReference type="KEGG" id="bsol:FSW04_06195"/>
<evidence type="ECO:0000256" key="1">
    <source>
        <dbReference type="SAM" id="Phobius"/>
    </source>
</evidence>
<organism evidence="2 3">
    <name type="scientific">Baekduia soli</name>
    <dbReference type="NCBI Taxonomy" id="496014"/>
    <lineage>
        <taxon>Bacteria</taxon>
        <taxon>Bacillati</taxon>
        <taxon>Actinomycetota</taxon>
        <taxon>Thermoleophilia</taxon>
        <taxon>Solirubrobacterales</taxon>
        <taxon>Baekduiaceae</taxon>
        <taxon>Baekduia</taxon>
    </lineage>
</organism>
<keyword evidence="3" id="KW-1185">Reference proteome</keyword>
<reference evidence="2 3" key="1">
    <citation type="journal article" date="2018" name="J. Microbiol.">
        <title>Baekduia soli gen. nov., sp. nov., a novel bacterium isolated from the soil of Baekdu Mountain and proposal of a novel family name, Baekduiaceae fam. nov.</title>
        <authorList>
            <person name="An D.S."/>
            <person name="Siddiqi M.Z."/>
            <person name="Kim K.H."/>
            <person name="Yu H.S."/>
            <person name="Im W.T."/>
        </authorList>
    </citation>
    <scope>NUCLEOTIDE SEQUENCE [LARGE SCALE GENOMIC DNA]</scope>
    <source>
        <strain evidence="2 3">BR7-21</strain>
    </source>
</reference>
<dbReference type="RefSeq" id="WP_146917428.1">
    <property type="nucleotide sequence ID" value="NZ_CP042430.1"/>
</dbReference>
<feature type="transmembrane region" description="Helical" evidence="1">
    <location>
        <begin position="67"/>
        <end position="83"/>
    </location>
</feature>
<keyword evidence="1" id="KW-1133">Transmembrane helix</keyword>
<gene>
    <name evidence="2" type="ORF">FSW04_06195</name>
</gene>
<keyword evidence="1" id="KW-0812">Transmembrane</keyword>
<evidence type="ECO:0008006" key="4">
    <source>
        <dbReference type="Google" id="ProtNLM"/>
    </source>
</evidence>
<feature type="transmembrane region" description="Helical" evidence="1">
    <location>
        <begin position="35"/>
        <end position="61"/>
    </location>
</feature>
<feature type="transmembrane region" description="Helical" evidence="1">
    <location>
        <begin position="6"/>
        <end position="28"/>
    </location>
</feature>
<dbReference type="OrthoDB" id="5244346at2"/>
<dbReference type="Proteomes" id="UP000321805">
    <property type="component" value="Chromosome"/>
</dbReference>